<reference evidence="3 4" key="1">
    <citation type="journal article" date="2023" name="Commun. Biol.">
        <title>Reorganization of the ancestral sex-determining regions during the evolution of trioecy in Pleodorina starrii.</title>
        <authorList>
            <person name="Takahashi K."/>
            <person name="Suzuki S."/>
            <person name="Kawai-Toyooka H."/>
            <person name="Yamamoto K."/>
            <person name="Hamaji T."/>
            <person name="Ootsuki R."/>
            <person name="Yamaguchi H."/>
            <person name="Kawachi M."/>
            <person name="Higashiyama T."/>
            <person name="Nozaki H."/>
        </authorList>
    </citation>
    <scope>NUCLEOTIDE SEQUENCE [LARGE SCALE GENOMIC DNA]</scope>
    <source>
        <strain evidence="3 4">NIES-4479</strain>
    </source>
</reference>
<accession>A0A9W6C038</accession>
<evidence type="ECO:0000256" key="2">
    <source>
        <dbReference type="SAM" id="Phobius"/>
    </source>
</evidence>
<sequence length="119" mass="12788">MERGGAREGAREGIQCGVRCEVGREGARSLRTCSWSDEEEAAGGEAPERGDGYRGGGRVGRVVVVVVDGWMLVWVWVVGAEGVDGQRRLGGGGGGERRWRWWWWWLAAAVGFVGGRAGG</sequence>
<keyword evidence="4" id="KW-1185">Reference proteome</keyword>
<keyword evidence="2" id="KW-1133">Transmembrane helix</keyword>
<feature type="transmembrane region" description="Helical" evidence="2">
    <location>
        <begin position="99"/>
        <end position="118"/>
    </location>
</feature>
<organism evidence="3 4">
    <name type="scientific">Pleodorina starrii</name>
    <dbReference type="NCBI Taxonomy" id="330485"/>
    <lineage>
        <taxon>Eukaryota</taxon>
        <taxon>Viridiplantae</taxon>
        <taxon>Chlorophyta</taxon>
        <taxon>core chlorophytes</taxon>
        <taxon>Chlorophyceae</taxon>
        <taxon>CS clade</taxon>
        <taxon>Chlamydomonadales</taxon>
        <taxon>Volvocaceae</taxon>
        <taxon>Pleodorina</taxon>
    </lineage>
</organism>
<feature type="transmembrane region" description="Helical" evidence="2">
    <location>
        <begin position="59"/>
        <end position="79"/>
    </location>
</feature>
<dbReference type="AlphaFoldDB" id="A0A9W6C038"/>
<protein>
    <submittedName>
        <fullName evidence="3">Uncharacterized protein</fullName>
    </submittedName>
</protein>
<dbReference type="EMBL" id="BRXU01000040">
    <property type="protein sequence ID" value="GLC61012.1"/>
    <property type="molecule type" value="Genomic_DNA"/>
</dbReference>
<evidence type="ECO:0000313" key="3">
    <source>
        <dbReference type="EMBL" id="GLC61012.1"/>
    </source>
</evidence>
<keyword evidence="2" id="KW-0812">Transmembrane</keyword>
<gene>
    <name evidence="3" type="primary">PLESTMB000132</name>
    <name evidence="3" type="ORF">PLESTB_001705800</name>
</gene>
<evidence type="ECO:0000256" key="1">
    <source>
        <dbReference type="SAM" id="MobiDB-lite"/>
    </source>
</evidence>
<name>A0A9W6C038_9CHLO</name>
<proteinExistence type="predicted"/>
<feature type="region of interest" description="Disordered" evidence="1">
    <location>
        <begin position="35"/>
        <end position="56"/>
    </location>
</feature>
<comment type="caution">
    <text evidence="3">The sequence shown here is derived from an EMBL/GenBank/DDBJ whole genome shotgun (WGS) entry which is preliminary data.</text>
</comment>
<dbReference type="Proteomes" id="UP001165080">
    <property type="component" value="Unassembled WGS sequence"/>
</dbReference>
<evidence type="ECO:0000313" key="4">
    <source>
        <dbReference type="Proteomes" id="UP001165080"/>
    </source>
</evidence>
<keyword evidence="2" id="KW-0472">Membrane</keyword>